<gene>
    <name evidence="1" type="ORF">K8I29_03985</name>
</gene>
<reference evidence="1" key="1">
    <citation type="journal article" date="2021" name="bioRxiv">
        <title>Unraveling nitrogen, sulfur and carbon metabolic pathways and microbial community transcriptional responses to substrate deprivation and toxicity stresses in a bioreactor mimicking anoxic brackish coastal sediment conditions.</title>
        <authorList>
            <person name="Martins P.D."/>
            <person name="Echeveste M.J."/>
            <person name="Arshad A."/>
            <person name="Kurth J."/>
            <person name="Ouboter H."/>
            <person name="Jetten M.S.M."/>
            <person name="Welte C.U."/>
        </authorList>
    </citation>
    <scope>NUCLEOTIDE SEQUENCE</scope>
    <source>
        <strain evidence="1">MAG_39</strain>
    </source>
</reference>
<feature type="non-terminal residue" evidence="1">
    <location>
        <position position="1"/>
    </location>
</feature>
<comment type="caution">
    <text evidence="1">The sequence shown here is derived from an EMBL/GenBank/DDBJ whole genome shotgun (WGS) entry which is preliminary data.</text>
</comment>
<dbReference type="AlphaFoldDB" id="A0A953JA65"/>
<proteinExistence type="predicted"/>
<accession>A0A953JA65</accession>
<name>A0A953JA65_9BACT</name>
<sequence length="60" mass="6178">AVGTRQSFAIPFCPISSIGQGNIAVADRKPASMSNNNLPCLHGALISLSHIWLGAVASNC</sequence>
<evidence type="ECO:0000313" key="2">
    <source>
        <dbReference type="Proteomes" id="UP000705867"/>
    </source>
</evidence>
<reference evidence="1" key="2">
    <citation type="submission" date="2021-08" db="EMBL/GenBank/DDBJ databases">
        <authorList>
            <person name="Dalcin Martins P."/>
        </authorList>
    </citation>
    <scope>NUCLEOTIDE SEQUENCE</scope>
    <source>
        <strain evidence="1">MAG_39</strain>
    </source>
</reference>
<evidence type="ECO:0000313" key="1">
    <source>
        <dbReference type="EMBL" id="MBZ0155360.1"/>
    </source>
</evidence>
<protein>
    <submittedName>
        <fullName evidence="1">Uncharacterized protein</fullName>
    </submittedName>
</protein>
<dbReference type="EMBL" id="JAIOIV010000031">
    <property type="protein sequence ID" value="MBZ0155360.1"/>
    <property type="molecule type" value="Genomic_DNA"/>
</dbReference>
<dbReference type="Proteomes" id="UP000705867">
    <property type="component" value="Unassembled WGS sequence"/>
</dbReference>
<organism evidence="1 2">
    <name type="scientific">Candidatus Nitrobium versatile</name>
    <dbReference type="NCBI Taxonomy" id="2884831"/>
    <lineage>
        <taxon>Bacteria</taxon>
        <taxon>Pseudomonadati</taxon>
        <taxon>Nitrospirota</taxon>
        <taxon>Nitrospiria</taxon>
        <taxon>Nitrospirales</taxon>
        <taxon>Nitrospiraceae</taxon>
        <taxon>Candidatus Nitrobium</taxon>
    </lineage>
</organism>